<sequence>MQDELLQFSLQKVWRLVDLPKDKHAIGTKWVYRNKKDERGIVVRNKARLVEKALYSLHQAPKAWYETLSTYLLENGFRRENIDKTLFIKKNQGDILLVQVYVDDIIFGSTKKSLCIEFESLMHKKFQMSSMRELTFFLGLQVMQRDDGIFISQDKYVADILKKFDFVIIKIANTLIKTNKAFLKDKEAKDVDVHLYRSMIGSLMYLTASRPDIMFAVCTCARFQVTPKVLHLHVVKRIFRYLKGQPKLGLWYPRDSLFDLESFSDSDYVGASLDRKSTIGAEYVAAANWCGQEDRMEMAATTASSLEAEQDSVNVAQLKLNAAKLKLVLLGLIYLINPTIYTTCIEQFWTSAKAKTVNGEHQIQALVDKKKVIITETSIRSNLKLDDVEGTDCLPTATIFAELERMGYENLTQKLTFYKAYFSSQWEFLIHTILQCLSAKTTSWNEFSSTMASAIICLATNKNFNFSNYIFDNMVKNLEGRVKFLMYPRFVQVFLDKQVEGMSRHKGIYVIPSHTKKVFANMKGPGKGFSRKFIPLFETMMVQATKDMGEDSTAPTDSHSTPIHTQPSSSKPQKKKSRRKQRNDSGPTKPIHDEAINEVHVATPSCDPPQSGEDIIRVKSLEKIRKSRTPGFKRLRKVGSVSRVISFNDVSLGAQEDASKPGRKIPDLNADAEVTLVDETKEMNDDNLMFDKGVLEEQEKEVTEKEVSVADPVTTADEVVTTANVEVTTANAPTKTIDELTLAQTLIEIKAAKPKAVTTTTTIRLKAKGVVVQEP</sequence>
<accession>A0ABQ5H5K4</accession>
<organism evidence="3 4">
    <name type="scientific">Tanacetum coccineum</name>
    <dbReference type="NCBI Taxonomy" id="301880"/>
    <lineage>
        <taxon>Eukaryota</taxon>
        <taxon>Viridiplantae</taxon>
        <taxon>Streptophyta</taxon>
        <taxon>Embryophyta</taxon>
        <taxon>Tracheophyta</taxon>
        <taxon>Spermatophyta</taxon>
        <taxon>Magnoliopsida</taxon>
        <taxon>eudicotyledons</taxon>
        <taxon>Gunneridae</taxon>
        <taxon>Pentapetalae</taxon>
        <taxon>asterids</taxon>
        <taxon>campanulids</taxon>
        <taxon>Asterales</taxon>
        <taxon>Asteraceae</taxon>
        <taxon>Asteroideae</taxon>
        <taxon>Anthemideae</taxon>
        <taxon>Anthemidinae</taxon>
        <taxon>Tanacetum</taxon>
    </lineage>
</organism>
<dbReference type="InterPro" id="IPR013103">
    <property type="entry name" value="RVT_2"/>
</dbReference>
<reference evidence="3" key="2">
    <citation type="submission" date="2022-01" db="EMBL/GenBank/DDBJ databases">
        <authorList>
            <person name="Yamashiro T."/>
            <person name="Shiraishi A."/>
            <person name="Satake H."/>
            <person name="Nakayama K."/>
        </authorList>
    </citation>
    <scope>NUCLEOTIDE SEQUENCE</scope>
</reference>
<feature type="compositionally biased region" description="Basic residues" evidence="1">
    <location>
        <begin position="572"/>
        <end position="581"/>
    </location>
</feature>
<evidence type="ECO:0000256" key="1">
    <source>
        <dbReference type="SAM" id="MobiDB-lite"/>
    </source>
</evidence>
<evidence type="ECO:0000313" key="4">
    <source>
        <dbReference type="Proteomes" id="UP001151760"/>
    </source>
</evidence>
<dbReference type="SUPFAM" id="SSF56672">
    <property type="entry name" value="DNA/RNA polymerases"/>
    <property type="match status" value="1"/>
</dbReference>
<feature type="region of interest" description="Disordered" evidence="1">
    <location>
        <begin position="547"/>
        <end position="613"/>
    </location>
</feature>
<dbReference type="InterPro" id="IPR043502">
    <property type="entry name" value="DNA/RNA_pol_sf"/>
</dbReference>
<feature type="domain" description="Reverse transcriptase Ty1/copia-type" evidence="2">
    <location>
        <begin position="51"/>
        <end position="166"/>
    </location>
</feature>
<comment type="caution">
    <text evidence="3">The sequence shown here is derived from an EMBL/GenBank/DDBJ whole genome shotgun (WGS) entry which is preliminary data.</text>
</comment>
<feature type="non-terminal residue" evidence="3">
    <location>
        <position position="775"/>
    </location>
</feature>
<evidence type="ECO:0000313" key="3">
    <source>
        <dbReference type="EMBL" id="GJT82930.1"/>
    </source>
</evidence>
<gene>
    <name evidence="3" type="ORF">Tco_1057272</name>
</gene>
<dbReference type="PANTHER" id="PTHR11439">
    <property type="entry name" value="GAG-POL-RELATED RETROTRANSPOSON"/>
    <property type="match status" value="1"/>
</dbReference>
<feature type="compositionally biased region" description="Polar residues" evidence="1">
    <location>
        <begin position="553"/>
        <end position="565"/>
    </location>
</feature>
<name>A0ABQ5H5K4_9ASTR</name>
<dbReference type="Proteomes" id="UP001151760">
    <property type="component" value="Unassembled WGS sequence"/>
</dbReference>
<evidence type="ECO:0000259" key="2">
    <source>
        <dbReference type="Pfam" id="PF07727"/>
    </source>
</evidence>
<dbReference type="Pfam" id="PF07727">
    <property type="entry name" value="RVT_2"/>
    <property type="match status" value="1"/>
</dbReference>
<reference evidence="3" key="1">
    <citation type="journal article" date="2022" name="Int. J. Mol. Sci.">
        <title>Draft Genome of Tanacetum Coccineum: Genomic Comparison of Closely Related Tanacetum-Family Plants.</title>
        <authorList>
            <person name="Yamashiro T."/>
            <person name="Shiraishi A."/>
            <person name="Nakayama K."/>
            <person name="Satake H."/>
        </authorList>
    </citation>
    <scope>NUCLEOTIDE SEQUENCE</scope>
</reference>
<dbReference type="PANTHER" id="PTHR11439:SF509">
    <property type="entry name" value="RNA-DIRECTED DNA POLYMERASE"/>
    <property type="match status" value="1"/>
</dbReference>
<keyword evidence="4" id="KW-1185">Reference proteome</keyword>
<proteinExistence type="predicted"/>
<dbReference type="EMBL" id="BQNB010019214">
    <property type="protein sequence ID" value="GJT82930.1"/>
    <property type="molecule type" value="Genomic_DNA"/>
</dbReference>
<protein>
    <submittedName>
        <fullName evidence="3">Ribonuclease H-like domain-containing protein</fullName>
    </submittedName>
</protein>